<sequence length="15" mass="1712">MRDILKSQVHVPSSD</sequence>
<proteinExistence type="predicted"/>
<evidence type="ECO:0000313" key="2">
    <source>
        <dbReference type="Proteomes" id="UP000007151"/>
    </source>
</evidence>
<organism evidence="1 2">
    <name type="scientific">Danaus plexippus plexippus</name>
    <dbReference type="NCBI Taxonomy" id="278856"/>
    <lineage>
        <taxon>Eukaryota</taxon>
        <taxon>Metazoa</taxon>
        <taxon>Ecdysozoa</taxon>
        <taxon>Arthropoda</taxon>
        <taxon>Hexapoda</taxon>
        <taxon>Insecta</taxon>
        <taxon>Pterygota</taxon>
        <taxon>Neoptera</taxon>
        <taxon>Endopterygota</taxon>
        <taxon>Lepidoptera</taxon>
        <taxon>Glossata</taxon>
        <taxon>Ditrysia</taxon>
        <taxon>Papilionoidea</taxon>
        <taxon>Nymphalidae</taxon>
        <taxon>Danainae</taxon>
        <taxon>Danaini</taxon>
        <taxon>Danaina</taxon>
        <taxon>Danaus</taxon>
        <taxon>Danaus</taxon>
    </lineage>
</organism>
<dbReference type="Proteomes" id="UP000007151">
    <property type="component" value="Unassembled WGS sequence"/>
</dbReference>
<evidence type="ECO:0000313" key="1">
    <source>
        <dbReference type="EMBL" id="OWR43848.1"/>
    </source>
</evidence>
<name>A0A212EQT4_DANPL</name>
<dbReference type="InParanoid" id="A0A212EQT4"/>
<feature type="non-terminal residue" evidence="1">
    <location>
        <position position="15"/>
    </location>
</feature>
<protein>
    <submittedName>
        <fullName evidence="1">Tb-291 membrane-associated protein</fullName>
    </submittedName>
</protein>
<accession>A0A212EQT4</accession>
<keyword evidence="2" id="KW-1185">Reference proteome</keyword>
<reference evidence="1 2" key="1">
    <citation type="journal article" date="2011" name="Cell">
        <title>The monarch butterfly genome yields insights into long-distance migration.</title>
        <authorList>
            <person name="Zhan S."/>
            <person name="Merlin C."/>
            <person name="Boore J.L."/>
            <person name="Reppert S.M."/>
        </authorList>
    </citation>
    <scope>NUCLEOTIDE SEQUENCE [LARGE SCALE GENOMIC DNA]</scope>
    <source>
        <strain evidence="1">F-2</strain>
    </source>
</reference>
<dbReference type="EMBL" id="AGBW02013228">
    <property type="protein sequence ID" value="OWR43848.1"/>
    <property type="molecule type" value="Genomic_DNA"/>
</dbReference>
<comment type="caution">
    <text evidence="1">The sequence shown here is derived from an EMBL/GenBank/DDBJ whole genome shotgun (WGS) entry which is preliminary data.</text>
</comment>
<gene>
    <name evidence="1" type="ORF">KGM_200584A</name>
</gene>
<dbReference type="KEGG" id="dpl:KGM_200584A"/>